<evidence type="ECO:0000259" key="8">
    <source>
        <dbReference type="Pfam" id="PF07504"/>
    </source>
</evidence>
<accession>A0A4R0KYI6</accession>
<dbReference type="GO" id="GO:0004222">
    <property type="term" value="F:metalloendopeptidase activity"/>
    <property type="evidence" value="ECO:0007669"/>
    <property type="project" value="InterPro"/>
</dbReference>
<evidence type="ECO:0000256" key="2">
    <source>
        <dbReference type="ARBA" id="ARBA00022723"/>
    </source>
</evidence>
<dbReference type="RefSeq" id="WP_131350410.1">
    <property type="nucleotide sequence ID" value="NZ_SJKB01000001.1"/>
</dbReference>
<keyword evidence="2" id="KW-0479">Metal-binding</keyword>
<evidence type="ECO:0000256" key="4">
    <source>
        <dbReference type="ARBA" id="ARBA00022801"/>
    </source>
</evidence>
<evidence type="ECO:0000256" key="5">
    <source>
        <dbReference type="ARBA" id="ARBA00022833"/>
    </source>
</evidence>
<dbReference type="InterPro" id="IPR001842">
    <property type="entry name" value="Peptidase_M36"/>
</dbReference>
<evidence type="ECO:0000256" key="3">
    <source>
        <dbReference type="ARBA" id="ARBA00022729"/>
    </source>
</evidence>
<dbReference type="SUPFAM" id="SSF55486">
    <property type="entry name" value="Metalloproteases ('zincins'), catalytic domain"/>
    <property type="match status" value="1"/>
</dbReference>
<dbReference type="Proteomes" id="UP000291144">
    <property type="component" value="Unassembled WGS sequence"/>
</dbReference>
<proteinExistence type="predicted"/>
<feature type="domain" description="FTP" evidence="8">
    <location>
        <begin position="39"/>
        <end position="80"/>
    </location>
</feature>
<evidence type="ECO:0000256" key="7">
    <source>
        <dbReference type="SAM" id="SignalP"/>
    </source>
</evidence>
<feature type="signal peptide" evidence="7">
    <location>
        <begin position="1"/>
        <end position="30"/>
    </location>
</feature>
<keyword evidence="1" id="KW-0645">Protease</keyword>
<protein>
    <submittedName>
        <fullName evidence="9">Bacillolysin</fullName>
    </submittedName>
</protein>
<keyword evidence="3 7" id="KW-0732">Signal</keyword>
<dbReference type="GO" id="GO:0008270">
    <property type="term" value="F:zinc ion binding"/>
    <property type="evidence" value="ECO:0007669"/>
    <property type="project" value="InterPro"/>
</dbReference>
<evidence type="ECO:0000256" key="6">
    <source>
        <dbReference type="ARBA" id="ARBA00023049"/>
    </source>
</evidence>
<feature type="chain" id="PRO_5020285164" evidence="7">
    <location>
        <begin position="31"/>
        <end position="486"/>
    </location>
</feature>
<keyword evidence="6" id="KW-0482">Metalloprotease</keyword>
<gene>
    <name evidence="9" type="ORF">E0H73_02115</name>
</gene>
<dbReference type="AlphaFoldDB" id="A0A4R0KYI6"/>
<sequence length="486" mass="52075">MTKRRKAVVAVTAGLATISLGLSVTSAAGAAPETTTLGNLKLIKTKTSLLGKHYWYQQTFKGLPVVNGYYAKHETKGGGVEIADGRDAIPSNLDVSAKVPAATATSSANSVVSARAARTRIAGPHKDAVPAPTATQGAAQLAVVGGKDARLVWKVTSKSAEGVSESLVDAKSGTVVESKVVSQNVDGHGSVFDPNPVVSEQNEKLTDQNDKNQDALFLAQKNVILRNLDGSGKLNGAYVNIAEAKGGVAQSKNNTFVYQRANNKFEQVMAYYHVNQTQEYIHQLGFTEVNNESQDFSINTFAGDNSFYDPSTDIITMGEGGVDDAEDAEVIWHEYGHAMQDDVVPGFGESLQAGSMGEGFGDYWAVTMSEPVSKGFELPCVMDWDATSYTSTEPHCLRRTDTGKTTDDIVGEVHDDGEIWSNALWDINRALGRTKANKVILEATFFYDPDTSFAAAAQDTVQAARLLYGKPAAQQVTDAFKARKIL</sequence>
<dbReference type="Pfam" id="PF07504">
    <property type="entry name" value="FTP"/>
    <property type="match status" value="1"/>
</dbReference>
<reference evidence="9 10" key="1">
    <citation type="submission" date="2019-02" db="EMBL/GenBank/DDBJ databases">
        <title>Kribbella capetownensis sp. nov. and Kribbella speibonae sp. nov., isolated from soil.</title>
        <authorList>
            <person name="Curtis S.M."/>
            <person name="Norton I."/>
            <person name="Everest G.J."/>
            <person name="Meyers P.R."/>
        </authorList>
    </citation>
    <scope>NUCLEOTIDE SEQUENCE [LARGE SCALE GENOMIC DNA]</scope>
    <source>
        <strain evidence="9 10">NRRL B-24813</strain>
    </source>
</reference>
<dbReference type="EMBL" id="SJKB01000001">
    <property type="protein sequence ID" value="TCC65750.1"/>
    <property type="molecule type" value="Genomic_DNA"/>
</dbReference>
<dbReference type="Pfam" id="PF02128">
    <property type="entry name" value="Peptidase_M36"/>
    <property type="match status" value="1"/>
</dbReference>
<name>A0A4R0KYI6_9ACTN</name>
<dbReference type="OrthoDB" id="5377264at2"/>
<keyword evidence="5" id="KW-0862">Zinc</keyword>
<organism evidence="9 10">
    <name type="scientific">Kribbella pittospori</name>
    <dbReference type="NCBI Taxonomy" id="722689"/>
    <lineage>
        <taxon>Bacteria</taxon>
        <taxon>Bacillati</taxon>
        <taxon>Actinomycetota</taxon>
        <taxon>Actinomycetes</taxon>
        <taxon>Propionibacteriales</taxon>
        <taxon>Kribbellaceae</taxon>
        <taxon>Kribbella</taxon>
    </lineage>
</organism>
<evidence type="ECO:0000313" key="10">
    <source>
        <dbReference type="Proteomes" id="UP000291144"/>
    </source>
</evidence>
<dbReference type="Gene3D" id="1.10.390.10">
    <property type="entry name" value="Neutral Protease Domain 2"/>
    <property type="match status" value="1"/>
</dbReference>
<comment type="caution">
    <text evidence="9">The sequence shown here is derived from an EMBL/GenBank/DDBJ whole genome shotgun (WGS) entry which is preliminary data.</text>
</comment>
<dbReference type="GO" id="GO:0006508">
    <property type="term" value="P:proteolysis"/>
    <property type="evidence" value="ECO:0007669"/>
    <property type="project" value="UniProtKB-KW"/>
</dbReference>
<dbReference type="InterPro" id="IPR027268">
    <property type="entry name" value="Peptidase_M4/M1_CTD_sf"/>
</dbReference>
<evidence type="ECO:0000313" key="9">
    <source>
        <dbReference type="EMBL" id="TCC65750.1"/>
    </source>
</evidence>
<keyword evidence="4" id="KW-0378">Hydrolase</keyword>
<dbReference type="InterPro" id="IPR011096">
    <property type="entry name" value="FTP_domain"/>
</dbReference>
<dbReference type="GO" id="GO:0005615">
    <property type="term" value="C:extracellular space"/>
    <property type="evidence" value="ECO:0007669"/>
    <property type="project" value="InterPro"/>
</dbReference>
<evidence type="ECO:0000256" key="1">
    <source>
        <dbReference type="ARBA" id="ARBA00022670"/>
    </source>
</evidence>
<keyword evidence="10" id="KW-1185">Reference proteome</keyword>